<comment type="caution">
    <text evidence="2">The sequence shown here is derived from an EMBL/GenBank/DDBJ whole genome shotgun (WGS) entry which is preliminary data.</text>
</comment>
<evidence type="ECO:0000313" key="2">
    <source>
        <dbReference type="EMBL" id="ENV08856.1"/>
    </source>
</evidence>
<feature type="transmembrane region" description="Helical" evidence="1">
    <location>
        <begin position="20"/>
        <end position="41"/>
    </location>
</feature>
<dbReference type="EMBL" id="APPH01000010">
    <property type="protein sequence ID" value="ENV08856.1"/>
    <property type="molecule type" value="Genomic_DNA"/>
</dbReference>
<keyword evidence="1" id="KW-1133">Transmembrane helix</keyword>
<protein>
    <submittedName>
        <fullName evidence="2">Uncharacterized protein</fullName>
    </submittedName>
</protein>
<evidence type="ECO:0000313" key="3">
    <source>
        <dbReference type="Proteomes" id="UP000013209"/>
    </source>
</evidence>
<evidence type="ECO:0000256" key="1">
    <source>
        <dbReference type="SAM" id="Phobius"/>
    </source>
</evidence>
<name>N8WA92_9GAMM</name>
<keyword evidence="1" id="KW-0812">Transmembrane</keyword>
<dbReference type="Proteomes" id="UP000013209">
    <property type="component" value="Unassembled WGS sequence"/>
</dbReference>
<gene>
    <name evidence="2" type="ORF">F966_02501</name>
</gene>
<proteinExistence type="predicted"/>
<keyword evidence="1" id="KW-0472">Membrane</keyword>
<dbReference type="HOGENOM" id="CLU_213608_0_0_6"/>
<accession>N8WA92</accession>
<organism evidence="2 3">
    <name type="scientific">Acinetobacter higginsii</name>
    <dbReference type="NCBI Taxonomy" id="70347"/>
    <lineage>
        <taxon>Bacteria</taxon>
        <taxon>Pseudomonadati</taxon>
        <taxon>Pseudomonadota</taxon>
        <taxon>Gammaproteobacteria</taxon>
        <taxon>Moraxellales</taxon>
        <taxon>Moraxellaceae</taxon>
        <taxon>Acinetobacter</taxon>
    </lineage>
</organism>
<reference evidence="2 3" key="1">
    <citation type="submission" date="2013-02" db="EMBL/GenBank/DDBJ databases">
        <title>The Genome Sequence of Acinetobacter sp. CIP 56.2.</title>
        <authorList>
            <consortium name="The Broad Institute Genome Sequencing Platform"/>
            <consortium name="The Broad Institute Genome Sequencing Center for Infectious Disease"/>
            <person name="Cerqueira G."/>
            <person name="Feldgarden M."/>
            <person name="Courvalin P."/>
            <person name="Perichon B."/>
            <person name="Grillot-Courvalin C."/>
            <person name="Clermont D."/>
            <person name="Rocha E."/>
            <person name="Yoon E.-J."/>
            <person name="Nemec A."/>
            <person name="Walker B."/>
            <person name="Young S.K."/>
            <person name="Zeng Q."/>
            <person name="Gargeya S."/>
            <person name="Fitzgerald M."/>
            <person name="Haas B."/>
            <person name="Abouelleil A."/>
            <person name="Alvarado L."/>
            <person name="Arachchi H.M."/>
            <person name="Berlin A.M."/>
            <person name="Chapman S.B."/>
            <person name="Dewar J."/>
            <person name="Goldberg J."/>
            <person name="Griggs A."/>
            <person name="Gujja S."/>
            <person name="Hansen M."/>
            <person name="Howarth C."/>
            <person name="Imamovic A."/>
            <person name="Larimer J."/>
            <person name="McCowan C."/>
            <person name="Murphy C."/>
            <person name="Neiman D."/>
            <person name="Pearson M."/>
            <person name="Priest M."/>
            <person name="Roberts A."/>
            <person name="Saif S."/>
            <person name="Shea T."/>
            <person name="Sisk P."/>
            <person name="Sykes S."/>
            <person name="Wortman J."/>
            <person name="Nusbaum C."/>
            <person name="Birren B."/>
        </authorList>
    </citation>
    <scope>NUCLEOTIDE SEQUENCE [LARGE SCALE GENOMIC DNA]</scope>
    <source>
        <strain evidence="2 3">CIP 56.2</strain>
    </source>
</reference>
<sequence>MRDIINSCEYSGDDLWVRRIVIKDVLYFSFSGSTLLYLILFPRAKLRDIQRIL</sequence>
<dbReference type="AlphaFoldDB" id="N8WA92"/>